<reference evidence="2" key="1">
    <citation type="submission" date="2014-07" db="EMBL/GenBank/DDBJ databases">
        <authorList>
            <person name="Zhang J.E."/>
            <person name="Yang H."/>
            <person name="Guo J."/>
            <person name="Deng Z."/>
            <person name="Luo H."/>
            <person name="Luo M."/>
            <person name="Zhao B."/>
        </authorList>
    </citation>
    <scope>NUCLEOTIDE SEQUENCE</scope>
    <source>
        <strain evidence="2">AM4</strain>
    </source>
</reference>
<evidence type="ECO:0000313" key="2">
    <source>
        <dbReference type="EMBL" id="CED90609.1"/>
    </source>
</evidence>
<evidence type="ECO:0000256" key="1">
    <source>
        <dbReference type="SAM" id="MobiDB-lite"/>
    </source>
</evidence>
<dbReference type="Gene3D" id="1.10.30.50">
    <property type="match status" value="1"/>
</dbReference>
<name>A0A1L7RIH4_9ACTO</name>
<dbReference type="EMBL" id="LK995479">
    <property type="protein sequence ID" value="CED90609.1"/>
    <property type="molecule type" value="Genomic_DNA"/>
</dbReference>
<feature type="compositionally biased region" description="Basic residues" evidence="1">
    <location>
        <begin position="402"/>
        <end position="414"/>
    </location>
</feature>
<feature type="compositionally biased region" description="Basic and acidic residues" evidence="1">
    <location>
        <begin position="351"/>
        <end position="366"/>
    </location>
</feature>
<evidence type="ECO:0008006" key="3">
    <source>
        <dbReference type="Google" id="ProtNLM"/>
    </source>
</evidence>
<dbReference type="RefSeq" id="WP_210579256.1">
    <property type="nucleotide sequence ID" value="NZ_LK995479.1"/>
</dbReference>
<protein>
    <recommendedName>
        <fullName evidence="3">HNH endonuclease</fullName>
    </recommendedName>
</protein>
<organism evidence="2">
    <name type="scientific">Actinomyces succiniciruminis</name>
    <dbReference type="NCBI Taxonomy" id="1522002"/>
    <lineage>
        <taxon>Bacteria</taxon>
        <taxon>Bacillati</taxon>
        <taxon>Actinomycetota</taxon>
        <taxon>Actinomycetes</taxon>
        <taxon>Actinomycetales</taxon>
        <taxon>Actinomycetaceae</taxon>
        <taxon>Actinomyces</taxon>
    </lineage>
</organism>
<gene>
    <name evidence="2" type="ORF">AAM4_0777</name>
</gene>
<proteinExistence type="predicted"/>
<feature type="compositionally biased region" description="Low complexity" evidence="1">
    <location>
        <begin position="298"/>
        <end position="334"/>
    </location>
</feature>
<feature type="region of interest" description="Disordered" evidence="1">
    <location>
        <begin position="265"/>
        <end position="436"/>
    </location>
</feature>
<accession>A0A1L7RIH4</accession>
<dbReference type="AlphaFoldDB" id="A0A1L7RIH4"/>
<sequence>MSFFNIDDDAPNHPKHRALIDRGLDGDLKALAAGYLWTLMGAHLRSAFTDGVVTKRDLYRVMPGPLVEELPAYLVEVGLWHDHDTCCEKCKRPKPGEWVYHDWAQWSQRTGDQDRLRRALQTERKDSDLHDAMWERDRLPRARAGDVETALCVYCRRLLRRDTRKGPLRPEMDHVFARPFGLDGVAIACQECNRSKGNRSASKAGMNFHPTPPHAAALARRAKDRSHPGEGFADLLEQAWATPPAPGETVPDVGVRNSHAEALEEPVDAGWWEPSQPEDDGCSVPNSGQEAAQEPRGRAAGAGVHAGTSAPADAAQDAQEDAPVADAAGACVPDDAGDPGGSSRARTRTGPRADARAAARAADVRAPDALPPGRAGQGKAGPGEEGHGKPGQGRSGQGTARPGRRRRGRRKRKPQPTCPAHGDRMPCRLCQEGEPS</sequence>